<protein>
    <submittedName>
        <fullName evidence="3">Cell wall hydrolase</fullName>
    </submittedName>
</protein>
<accession>A0A346A2L3</accession>
<dbReference type="InterPro" id="IPR042047">
    <property type="entry name" value="SleB_dom1"/>
</dbReference>
<evidence type="ECO:0000256" key="1">
    <source>
        <dbReference type="SAM" id="MobiDB-lite"/>
    </source>
</evidence>
<feature type="region of interest" description="Disordered" evidence="1">
    <location>
        <begin position="249"/>
        <end position="277"/>
    </location>
</feature>
<sequence>MVGRERQTQNRLRRKLASVGLTALVFTLFPRTIAFQDLGALIAHQPGVAERAREHLIASPFGTIHAAMFSLPRPVGTGIPHPPIYALANFDPGDITGSIGAQQLGDGTAPLRFPHANRKAKRDSFLSRPRAPMPPLPPLLAIDPVPDTVPEAGLKKDPNDSRFDPYSRYEFAATPDEGPTAPDIDLPYTDLPPANLTPVAPAGAAKGASRLFFGVDPMADGGAEIAPWAPGEAPVVMAARTVDRDIKQSALTPSKDGDHSAGESTVVKGEVTGPAQRPYSPAERLALAGASRAKAEKCLANAVYFEARGEPVRGQIAVAQVVLNRVFSPFYPKTVCDVVYQNAHRHNACQFTFACDGIPDIVTEPEAWERAKRIARDMLDGKLWMPEVAKSTHYHAYWVHPSWVNEMKKLYKLGVHTFYRPRAWGDGSDEPTWGDAKATAEEVKKL</sequence>
<dbReference type="KEGG" id="ptaw:DW352_24530"/>
<dbReference type="InterPro" id="IPR011105">
    <property type="entry name" value="Cell_wall_hydrolase_SleB"/>
</dbReference>
<organism evidence="3 4">
    <name type="scientific">Pseudolabrys taiwanensis</name>
    <dbReference type="NCBI Taxonomy" id="331696"/>
    <lineage>
        <taxon>Bacteria</taxon>
        <taxon>Pseudomonadati</taxon>
        <taxon>Pseudomonadota</taxon>
        <taxon>Alphaproteobacteria</taxon>
        <taxon>Hyphomicrobiales</taxon>
        <taxon>Xanthobacteraceae</taxon>
        <taxon>Pseudolabrys</taxon>
    </lineage>
</organism>
<reference evidence="3 4" key="1">
    <citation type="submission" date="2018-07" db="EMBL/GenBank/DDBJ databases">
        <authorList>
            <person name="Quirk P.G."/>
            <person name="Krulwich T.A."/>
        </authorList>
    </citation>
    <scope>NUCLEOTIDE SEQUENCE [LARGE SCALE GENOMIC DNA]</scope>
    <source>
        <strain evidence="3 4">CC-BB4</strain>
    </source>
</reference>
<proteinExistence type="predicted"/>
<dbReference type="Proteomes" id="UP000254889">
    <property type="component" value="Chromosome"/>
</dbReference>
<dbReference type="EMBL" id="CP031417">
    <property type="protein sequence ID" value="AXK83410.1"/>
    <property type="molecule type" value="Genomic_DNA"/>
</dbReference>
<dbReference type="OrthoDB" id="9785345at2"/>
<keyword evidence="3" id="KW-0378">Hydrolase</keyword>
<dbReference type="AlphaFoldDB" id="A0A346A2L3"/>
<evidence type="ECO:0000313" key="4">
    <source>
        <dbReference type="Proteomes" id="UP000254889"/>
    </source>
</evidence>
<evidence type="ECO:0000313" key="3">
    <source>
        <dbReference type="EMBL" id="AXK83410.1"/>
    </source>
</evidence>
<name>A0A346A2L3_9HYPH</name>
<dbReference type="RefSeq" id="WP_115693789.1">
    <property type="nucleotide sequence ID" value="NZ_CP031417.1"/>
</dbReference>
<evidence type="ECO:0000259" key="2">
    <source>
        <dbReference type="Pfam" id="PF07486"/>
    </source>
</evidence>
<keyword evidence="4" id="KW-1185">Reference proteome</keyword>
<dbReference type="GO" id="GO:0016787">
    <property type="term" value="F:hydrolase activity"/>
    <property type="evidence" value="ECO:0007669"/>
    <property type="project" value="UniProtKB-KW"/>
</dbReference>
<dbReference type="Pfam" id="PF07486">
    <property type="entry name" value="Hydrolase_2"/>
    <property type="match status" value="1"/>
</dbReference>
<feature type="domain" description="Cell wall hydrolase SleB" evidence="2">
    <location>
        <begin position="309"/>
        <end position="419"/>
    </location>
</feature>
<dbReference type="Gene3D" id="1.10.10.2520">
    <property type="entry name" value="Cell wall hydrolase SleB, domain 1"/>
    <property type="match status" value="1"/>
</dbReference>
<gene>
    <name evidence="3" type="ORF">DW352_24530</name>
</gene>